<evidence type="ECO:0000313" key="5">
    <source>
        <dbReference type="Proteomes" id="UP001054889"/>
    </source>
</evidence>
<keyword evidence="5" id="KW-1185">Reference proteome</keyword>
<dbReference type="EMBL" id="BQKI01000018">
    <property type="protein sequence ID" value="GJN11300.1"/>
    <property type="molecule type" value="Genomic_DNA"/>
</dbReference>
<dbReference type="AlphaFoldDB" id="A0AAV5DLG5"/>
<dbReference type="InterPro" id="IPR036514">
    <property type="entry name" value="SGNH_hydro_sf"/>
</dbReference>
<evidence type="ECO:0000313" key="4">
    <source>
        <dbReference type="EMBL" id="GJN11300.1"/>
    </source>
</evidence>
<dbReference type="PANTHER" id="PTHR46020">
    <property type="entry name" value="OSJNBB0059K02.9 PROTEIN"/>
    <property type="match status" value="1"/>
</dbReference>
<keyword evidence="1" id="KW-0378">Hydrolase</keyword>
<dbReference type="GO" id="GO:0016787">
    <property type="term" value="F:hydrolase activity"/>
    <property type="evidence" value="ECO:0007669"/>
    <property type="project" value="UniProtKB-KW"/>
</dbReference>
<evidence type="ECO:0000256" key="3">
    <source>
        <dbReference type="SAM" id="SignalP"/>
    </source>
</evidence>
<feature type="signal peptide" evidence="3">
    <location>
        <begin position="1"/>
        <end position="22"/>
    </location>
</feature>
<name>A0AAV5DLG5_ELECO</name>
<keyword evidence="2" id="KW-0443">Lipid metabolism</keyword>
<comment type="caution">
    <text evidence="4">The sequence shown here is derived from an EMBL/GenBank/DDBJ whole genome shotgun (WGS) entry which is preliminary data.</text>
</comment>
<feature type="chain" id="PRO_5043943848" description="GDSL esterase/lipase" evidence="3">
    <location>
        <begin position="23"/>
        <end position="166"/>
    </location>
</feature>
<reference evidence="4" key="2">
    <citation type="submission" date="2021-12" db="EMBL/GenBank/DDBJ databases">
        <title>Resequencing data analysis of finger millet.</title>
        <authorList>
            <person name="Hatakeyama M."/>
            <person name="Aluri S."/>
            <person name="Balachadran M.T."/>
            <person name="Sivarajan S.R."/>
            <person name="Poveda L."/>
            <person name="Shimizu-Inatsugi R."/>
            <person name="Schlapbach R."/>
            <person name="Sreeman S.M."/>
            <person name="Shimizu K.K."/>
        </authorList>
    </citation>
    <scope>NUCLEOTIDE SEQUENCE</scope>
</reference>
<dbReference type="GO" id="GO:0006629">
    <property type="term" value="P:lipid metabolic process"/>
    <property type="evidence" value="ECO:0007669"/>
    <property type="project" value="UniProtKB-KW"/>
</dbReference>
<evidence type="ECO:0000256" key="1">
    <source>
        <dbReference type="ARBA" id="ARBA00022801"/>
    </source>
</evidence>
<proteinExistence type="predicted"/>
<sequence>MKKLLLAVVCVVLLLNAGHVECRRHGGASTTKQYKLFVFGDSFADNGNYPLADLAEDTRAWYYPYGSSDYDHGASASGRFSDGMVQSDFLAGHVECRRHGGASTTKQYKLFVFGDSFADNGKLPLADLAEDTRAWYYPYGSSDYDHGASASGRFSDGMVQSDFLGT</sequence>
<accession>A0AAV5DLG5</accession>
<protein>
    <recommendedName>
        <fullName evidence="6">GDSL esterase/lipase</fullName>
    </recommendedName>
</protein>
<reference evidence="4" key="1">
    <citation type="journal article" date="2018" name="DNA Res.">
        <title>Multiple hybrid de novo genome assembly of finger millet, an orphan allotetraploid crop.</title>
        <authorList>
            <person name="Hatakeyama M."/>
            <person name="Aluri S."/>
            <person name="Balachadran M.T."/>
            <person name="Sivarajan S.R."/>
            <person name="Patrignani A."/>
            <person name="Gruter S."/>
            <person name="Poveda L."/>
            <person name="Shimizu-Inatsugi R."/>
            <person name="Baeten J."/>
            <person name="Francoijs K.J."/>
            <person name="Nataraja K.N."/>
            <person name="Reddy Y.A.N."/>
            <person name="Phadnis S."/>
            <person name="Ravikumar R.L."/>
            <person name="Schlapbach R."/>
            <person name="Sreeman S.M."/>
            <person name="Shimizu K.K."/>
        </authorList>
    </citation>
    <scope>NUCLEOTIDE SEQUENCE</scope>
</reference>
<evidence type="ECO:0000256" key="2">
    <source>
        <dbReference type="ARBA" id="ARBA00023098"/>
    </source>
</evidence>
<gene>
    <name evidence="4" type="primary">ga29480</name>
    <name evidence="4" type="ORF">PR202_ga29480</name>
</gene>
<dbReference type="Proteomes" id="UP001054889">
    <property type="component" value="Unassembled WGS sequence"/>
</dbReference>
<dbReference type="PANTHER" id="PTHR46020:SF16">
    <property type="entry name" value="GDSL ESTERASE_LIPASE"/>
    <property type="match status" value="1"/>
</dbReference>
<evidence type="ECO:0008006" key="6">
    <source>
        <dbReference type="Google" id="ProtNLM"/>
    </source>
</evidence>
<dbReference type="Gene3D" id="3.40.50.1110">
    <property type="entry name" value="SGNH hydrolase"/>
    <property type="match status" value="1"/>
</dbReference>
<organism evidence="4 5">
    <name type="scientific">Eleusine coracana subsp. coracana</name>
    <dbReference type="NCBI Taxonomy" id="191504"/>
    <lineage>
        <taxon>Eukaryota</taxon>
        <taxon>Viridiplantae</taxon>
        <taxon>Streptophyta</taxon>
        <taxon>Embryophyta</taxon>
        <taxon>Tracheophyta</taxon>
        <taxon>Spermatophyta</taxon>
        <taxon>Magnoliopsida</taxon>
        <taxon>Liliopsida</taxon>
        <taxon>Poales</taxon>
        <taxon>Poaceae</taxon>
        <taxon>PACMAD clade</taxon>
        <taxon>Chloridoideae</taxon>
        <taxon>Cynodonteae</taxon>
        <taxon>Eleusininae</taxon>
        <taxon>Eleusine</taxon>
    </lineage>
</organism>
<keyword evidence="3" id="KW-0732">Signal</keyword>